<proteinExistence type="predicted"/>
<gene>
    <name evidence="2" type="ORF">GCM10017655_18690</name>
</gene>
<name>A0A9W6K4P6_9PSED</name>
<keyword evidence="3" id="KW-1185">Reference proteome</keyword>
<reference evidence="2" key="1">
    <citation type="journal article" date="2014" name="Int. J. Syst. Evol. Microbiol.">
        <title>Complete genome sequence of Corynebacterium casei LMG S-19264T (=DSM 44701T), isolated from a smear-ripened cheese.</title>
        <authorList>
            <consortium name="US DOE Joint Genome Institute (JGI-PGF)"/>
            <person name="Walter F."/>
            <person name="Albersmeier A."/>
            <person name="Kalinowski J."/>
            <person name="Ruckert C."/>
        </authorList>
    </citation>
    <scope>NUCLEOTIDE SEQUENCE</scope>
    <source>
        <strain evidence="2">VKM B-2935</strain>
    </source>
</reference>
<protein>
    <submittedName>
        <fullName evidence="2">Uncharacterized protein</fullName>
    </submittedName>
</protein>
<comment type="caution">
    <text evidence="2">The sequence shown here is derived from an EMBL/GenBank/DDBJ whole genome shotgun (WGS) entry which is preliminary data.</text>
</comment>
<evidence type="ECO:0000313" key="2">
    <source>
        <dbReference type="EMBL" id="GLK88807.1"/>
    </source>
</evidence>
<dbReference type="AlphaFoldDB" id="A0A9W6K4P6"/>
<accession>A0A9W6K4P6</accession>
<reference evidence="2" key="2">
    <citation type="submission" date="2023-01" db="EMBL/GenBank/DDBJ databases">
        <authorList>
            <person name="Sun Q."/>
            <person name="Evtushenko L."/>
        </authorList>
    </citation>
    <scope>NUCLEOTIDE SEQUENCE</scope>
    <source>
        <strain evidence="2">VKM B-2935</strain>
    </source>
</reference>
<dbReference type="Proteomes" id="UP001143328">
    <property type="component" value="Unassembled WGS sequence"/>
</dbReference>
<sequence>MSQENAYPSGILDSSLRWNDGDGGQNFRRPSVGWDPEWASRTHIHPAFWIAAFAEMTVAEAKTSVVPAQAGPY</sequence>
<evidence type="ECO:0000313" key="3">
    <source>
        <dbReference type="Proteomes" id="UP001143328"/>
    </source>
</evidence>
<feature type="region of interest" description="Disordered" evidence="1">
    <location>
        <begin position="1"/>
        <end position="32"/>
    </location>
</feature>
<evidence type="ECO:0000256" key="1">
    <source>
        <dbReference type="SAM" id="MobiDB-lite"/>
    </source>
</evidence>
<organism evidence="2 3">
    <name type="scientific">Pseudomonas turukhanskensis</name>
    <dbReference type="NCBI Taxonomy" id="1806536"/>
    <lineage>
        <taxon>Bacteria</taxon>
        <taxon>Pseudomonadati</taxon>
        <taxon>Pseudomonadota</taxon>
        <taxon>Gammaproteobacteria</taxon>
        <taxon>Pseudomonadales</taxon>
        <taxon>Pseudomonadaceae</taxon>
        <taxon>Pseudomonas</taxon>
    </lineage>
</organism>
<dbReference type="EMBL" id="BSFN01000004">
    <property type="protein sequence ID" value="GLK88807.1"/>
    <property type="molecule type" value="Genomic_DNA"/>
</dbReference>